<dbReference type="PANTHER" id="PTHR12213:SF0">
    <property type="entry name" value="CORRINOID ADENOSYLTRANSFERASE MMAB"/>
    <property type="match status" value="1"/>
</dbReference>
<evidence type="ECO:0000256" key="6">
    <source>
        <dbReference type="ARBA" id="ARBA00051988"/>
    </source>
</evidence>
<dbReference type="InterPro" id="IPR036451">
    <property type="entry name" value="CblAdoTrfase-like_sf"/>
</dbReference>
<dbReference type="GO" id="GO:0008817">
    <property type="term" value="F:corrinoid adenosyltransferase activity"/>
    <property type="evidence" value="ECO:0007669"/>
    <property type="project" value="TreeGrafter"/>
</dbReference>
<dbReference type="InterPro" id="IPR029499">
    <property type="entry name" value="PduO-typ"/>
</dbReference>
<dbReference type="GO" id="GO:0005524">
    <property type="term" value="F:ATP binding"/>
    <property type="evidence" value="ECO:0007669"/>
    <property type="project" value="UniProtKB-UniRule"/>
</dbReference>
<evidence type="ECO:0000256" key="1">
    <source>
        <dbReference type="ARBA" id="ARBA00007487"/>
    </source>
</evidence>
<reference evidence="12" key="1">
    <citation type="submission" date="2021-11" db="EMBL/GenBank/DDBJ databases">
        <authorList>
            <person name="Schell T."/>
        </authorList>
    </citation>
    <scope>NUCLEOTIDE SEQUENCE</scope>
    <source>
        <strain evidence="12">M5</strain>
    </source>
</reference>
<accession>A0A8J2RTJ3</accession>
<dbReference type="Gene3D" id="1.20.1200.10">
    <property type="entry name" value="Cobalamin adenosyltransferase-like"/>
    <property type="match status" value="1"/>
</dbReference>
<dbReference type="GO" id="GO:0009235">
    <property type="term" value="P:cobalamin metabolic process"/>
    <property type="evidence" value="ECO:0007669"/>
    <property type="project" value="UniProtKB-ARBA"/>
</dbReference>
<organism evidence="12 13">
    <name type="scientific">Daphnia galeata</name>
    <dbReference type="NCBI Taxonomy" id="27404"/>
    <lineage>
        <taxon>Eukaryota</taxon>
        <taxon>Metazoa</taxon>
        <taxon>Ecdysozoa</taxon>
        <taxon>Arthropoda</taxon>
        <taxon>Crustacea</taxon>
        <taxon>Branchiopoda</taxon>
        <taxon>Diplostraca</taxon>
        <taxon>Cladocera</taxon>
        <taxon>Anomopoda</taxon>
        <taxon>Daphniidae</taxon>
        <taxon>Daphnia</taxon>
    </lineage>
</organism>
<dbReference type="Pfam" id="PF01923">
    <property type="entry name" value="Cob_adeno_trans"/>
    <property type="match status" value="1"/>
</dbReference>
<keyword evidence="4 10" id="KW-0547">Nucleotide-binding</keyword>
<evidence type="ECO:0000313" key="13">
    <source>
        <dbReference type="Proteomes" id="UP000789390"/>
    </source>
</evidence>
<dbReference type="NCBIfam" id="TIGR00636">
    <property type="entry name" value="PduO_Nterm"/>
    <property type="match status" value="1"/>
</dbReference>
<proteinExistence type="inferred from homology"/>
<evidence type="ECO:0000256" key="2">
    <source>
        <dbReference type="ARBA" id="ARBA00011233"/>
    </source>
</evidence>
<evidence type="ECO:0000256" key="4">
    <source>
        <dbReference type="ARBA" id="ARBA00022741"/>
    </source>
</evidence>
<name>A0A8J2RTJ3_9CRUS</name>
<feature type="domain" description="Cobalamin adenosyltransferase-like" evidence="11">
    <location>
        <begin position="49"/>
        <end position="218"/>
    </location>
</feature>
<comment type="similarity">
    <text evidence="1 10">Belongs to the Cob(I)alamin adenosyltransferase family.</text>
</comment>
<comment type="subunit">
    <text evidence="2">Homotrimer.</text>
</comment>
<evidence type="ECO:0000313" key="12">
    <source>
        <dbReference type="EMBL" id="CAH0106994.1"/>
    </source>
</evidence>
<sequence>MARFFTSKLFTNVLNKSQKFPQHNAILIEYKLSTSSKDTDLQSNRFLKIYTKTGDSGMTSTFTGERRAKDDNIFQALGAVDELASFLGLAREFGLESNHPYTDHLQRIQCILQDVNACIATPYSSAREAHLKKTESDSSHVGEVEEWIDSYTNHLPPLENFILPGGGKASSSLHVARTVCRRAERAIVPIVREQQINPETLKYVNRLSDLLFTLARYAAKLDGRKETVYLRPDKK</sequence>
<protein>
    <recommendedName>
        <fullName evidence="8">Corrinoid adenosyltransferase MMAB</fullName>
    </recommendedName>
    <alternativeName>
        <fullName evidence="9">ATP:co(I)rrinoid adenosyltransferase MMAB</fullName>
    </alternativeName>
</protein>
<keyword evidence="3 10" id="KW-0808">Transferase</keyword>
<dbReference type="Proteomes" id="UP000789390">
    <property type="component" value="Unassembled WGS sequence"/>
</dbReference>
<dbReference type="EMBL" id="CAKKLH010000246">
    <property type="protein sequence ID" value="CAH0106994.1"/>
    <property type="molecule type" value="Genomic_DNA"/>
</dbReference>
<evidence type="ECO:0000256" key="3">
    <source>
        <dbReference type="ARBA" id="ARBA00022679"/>
    </source>
</evidence>
<comment type="function">
    <text evidence="7">Converts cob(I)alamin to adenosylcobalamin (adenosylcob(III)alamin), a coenzyme for methylmalonyl-CoA mutase, therefore participates in the final step of the vitamin B12 conversion. Generates adenosylcobalamin (AdoCbl) and directly delivers the cofactor to MUT in a transfer that is stimulated by ATP-binding to MMAB and gated by MMAA.</text>
</comment>
<dbReference type="AlphaFoldDB" id="A0A8J2RTJ3"/>
<dbReference type="OrthoDB" id="549173at2759"/>
<gene>
    <name evidence="12" type="ORF">DGAL_LOCUS10278</name>
</gene>
<keyword evidence="5 10" id="KW-0067">ATP-binding</keyword>
<comment type="catalytic activity">
    <reaction evidence="6">
        <text>cob(I)alamin-[corrinoid adenosyltransferase] + ATP = apo-[corrinoid adenosyltransferase] + adenosylcob(III)alamin + triphosphate</text>
        <dbReference type="Rhea" id="RHEA:56796"/>
        <dbReference type="Rhea" id="RHEA-COMP:14743"/>
        <dbReference type="Rhea" id="RHEA-COMP:14744"/>
        <dbReference type="ChEBI" id="CHEBI:18036"/>
        <dbReference type="ChEBI" id="CHEBI:18408"/>
        <dbReference type="ChEBI" id="CHEBI:30616"/>
        <dbReference type="ChEBI" id="CHEBI:60488"/>
        <dbReference type="ChEBI" id="CHEBI:83228"/>
    </reaction>
    <physiologicalReaction direction="left-to-right" evidence="6">
        <dbReference type="Rhea" id="RHEA:56797"/>
    </physiologicalReaction>
</comment>
<evidence type="ECO:0000256" key="10">
    <source>
        <dbReference type="RuleBase" id="RU366026"/>
    </source>
</evidence>
<evidence type="ECO:0000256" key="5">
    <source>
        <dbReference type="ARBA" id="ARBA00022840"/>
    </source>
</evidence>
<evidence type="ECO:0000256" key="7">
    <source>
        <dbReference type="ARBA" id="ARBA00056747"/>
    </source>
</evidence>
<evidence type="ECO:0000256" key="9">
    <source>
        <dbReference type="ARBA" id="ARBA00075216"/>
    </source>
</evidence>
<dbReference type="FunFam" id="1.20.1200.10:FF:000001">
    <property type="entry name" value="Cob(I)yrinic acid a,c-diamide adenosyltransferase"/>
    <property type="match status" value="1"/>
</dbReference>
<dbReference type="InterPro" id="IPR016030">
    <property type="entry name" value="CblAdoTrfase-like"/>
</dbReference>
<dbReference type="SUPFAM" id="SSF89028">
    <property type="entry name" value="Cobalamin adenosyltransferase-like"/>
    <property type="match status" value="1"/>
</dbReference>
<comment type="caution">
    <text evidence="12">The sequence shown here is derived from an EMBL/GenBank/DDBJ whole genome shotgun (WGS) entry which is preliminary data.</text>
</comment>
<evidence type="ECO:0000259" key="11">
    <source>
        <dbReference type="Pfam" id="PF01923"/>
    </source>
</evidence>
<keyword evidence="13" id="KW-1185">Reference proteome</keyword>
<dbReference type="PANTHER" id="PTHR12213">
    <property type="entry name" value="CORRINOID ADENOSYLTRANSFERASE"/>
    <property type="match status" value="1"/>
</dbReference>
<evidence type="ECO:0000256" key="8">
    <source>
        <dbReference type="ARBA" id="ARBA00071654"/>
    </source>
</evidence>